<reference evidence="1 2" key="1">
    <citation type="submission" date="2018-09" db="EMBL/GenBank/DDBJ databases">
        <title>Genome sequencing of strain 6GH32-13.</title>
        <authorList>
            <person name="Weon H.-Y."/>
            <person name="Heo J."/>
            <person name="Kwon S.-W."/>
        </authorList>
    </citation>
    <scope>NUCLEOTIDE SEQUENCE [LARGE SCALE GENOMIC DNA]</scope>
    <source>
        <strain evidence="1 2">5GH32-13</strain>
    </source>
</reference>
<accession>A0A3B7MNM0</accession>
<organism evidence="1 2">
    <name type="scientific">Paraflavitalea soli</name>
    <dbReference type="NCBI Taxonomy" id="2315862"/>
    <lineage>
        <taxon>Bacteria</taxon>
        <taxon>Pseudomonadati</taxon>
        <taxon>Bacteroidota</taxon>
        <taxon>Chitinophagia</taxon>
        <taxon>Chitinophagales</taxon>
        <taxon>Chitinophagaceae</taxon>
        <taxon>Paraflavitalea</taxon>
    </lineage>
</organism>
<dbReference type="KEGG" id="pseg:D3H65_11900"/>
<evidence type="ECO:0000313" key="1">
    <source>
        <dbReference type="EMBL" id="AXY74640.1"/>
    </source>
</evidence>
<keyword evidence="2" id="KW-1185">Reference proteome</keyword>
<protein>
    <submittedName>
        <fullName evidence="1">Uncharacterized protein</fullName>
    </submittedName>
</protein>
<name>A0A3B7MNM0_9BACT</name>
<dbReference type="OrthoDB" id="6091628at2"/>
<gene>
    <name evidence="1" type="ORF">D3H65_11900</name>
</gene>
<dbReference type="EMBL" id="CP032157">
    <property type="protein sequence ID" value="AXY74640.1"/>
    <property type="molecule type" value="Genomic_DNA"/>
</dbReference>
<dbReference type="RefSeq" id="WP_119050525.1">
    <property type="nucleotide sequence ID" value="NZ_CP032157.1"/>
</dbReference>
<dbReference type="Proteomes" id="UP000263900">
    <property type="component" value="Chromosome"/>
</dbReference>
<proteinExistence type="predicted"/>
<evidence type="ECO:0000313" key="2">
    <source>
        <dbReference type="Proteomes" id="UP000263900"/>
    </source>
</evidence>
<sequence>MNAIVPLNIAALRANKNDYNKVVGNFQGKTALFEQMPWADPLDSYENMASTGDKIFQPLGVTNSGGPLISPTNSLGTGIHLHWELPDYFKKGQQLPGNPKIIFPHAPNRWLVTRYLSILNQQTNTYGTPTAKSWVVESDYITQNKPTDGRPAITVPLPANPVYQQQPFSYMGRVVDLSSWNPSTEPASNYLPSQKGADGDYCYLTSIGFVGPYFSSYYPECCSVFGFWDNFSDEPNVQTAILNNNPGIQFRCTYQVIGWLSDATTDPLNDIDAQVTQQYNDYVQRTLANKAVPEMTPVDFFNQITSQMMKWTFNQGDLSASVNNQYQITQLNLPTQTLCAGTVQEVVWNMVTNPGTTYFLSSGQSNMSVWSAPTEIAIGNSTEEALAALLKVDMGQDTDDPNVLTNYEYLLDALQLGLLANIEKTPNKLITLEEALHNNGFENVSGGFNWLITNTKQGTSDGNTEAEEITLPLTLAEQLYLLNSAQKQYDMGRGALSLRRKQLFMDWVRFVKMFQGEATDSYIPQSTMNNFIWTSTAGELNDVINYGNTVSLLQYTTDAASGQVTGIVPPGASVGTGSLAYAVYNNYKIVLDALAAINEQTTDAVWTLQCDIADYFQLPSEPVILMEGAMMEPLQRNGDGDTTFVRLSQELLTQLLFNYNSNNFTVNAAAVPGVPAVTANMPAAIQADVQTLTGEAFLITPMLAGQVASALASAGGTGNPAVASAANFTISLMYAQGGLSPLDIAPNLGGVPTPPATSLFALVNNDNYKPTAAPAVNVAGPQALTVTWTNATNDGYSSGGVGWNTQTALPEFTTNRVDPFLPIFMIWNVNMEPLQWGKDHSNQLYAPTNITDYFNLDADGVDYLYKMNGNTPVPFTSATSVGYEDDATMRSGATGVLSYQITNYINNNPNDPENATLQEIATLYDGRKILSQAMSGFNTNQVLTAYVAQVPVENLVAGRMDNYTPKVNAAAGATPNDNWYDDAFTSLEPIPVGLLAQGNFGPLRAGFMDIVSIEIVDAFGQRMDLTTATRSPQGGLSCITSYAMTPNPNDQQNQGRVYLAPRIVAPARVWFKWLSAEHNNAVSGVSDDFVETNTHPATAPICGWVMPNHLDNDLFFYDADGTAIGTFGVEHGANVYRTRAGNIANSGTSEQQLITDIGQRGTPTVNAHVANYMWYLFDQTGAFLEDMMTAIQDSETFVSPANYAQDNSLAVLIGRPLALTRAVLTLETLGNLLPLNQADNNVNSPFPQDVINGRTSYPTRMPFSSANLGNVLFPARLGDLANLDDGLVGYIIETGSSNPYTGQSLYMPAADDAWTNGVAQPTDTTIQVTLNQQPMSITMLVDPRAAVHATTGVLGVSEISIPPDQYSDIVNSLAVNFITRPMLQMAQGMSVPLPAEAGYAWSWITPGAANETPLAANAVNETPVYGYSIQTLQEGWLALNPLPPNNNAS</sequence>